<gene>
    <name evidence="1" type="ORF">ATB95_08160</name>
</gene>
<dbReference type="Proteomes" id="UP000064412">
    <property type="component" value="Unassembled WGS sequence"/>
</dbReference>
<protein>
    <submittedName>
        <fullName evidence="1">Uncharacterized protein</fullName>
    </submittedName>
</protein>
<dbReference type="RefSeq" id="WP_059344495.1">
    <property type="nucleotide sequence ID" value="NZ_FTQX01000009.1"/>
</dbReference>
<name>A0ABD4DQS9_ELIMR</name>
<sequence length="152" mass="17197">MSGNQIAQTKTNEVAQQSEDIRLKMQNFTQALNKEPASGVDSTPDGKAKTINISHIEMTLDEMFFGAWSTENFKWTVIQNEVVGSLDLVVLHPSSGMLLRRVGADIDMDTDMGMDKDKAVESREKRKARILAQLDRKERFQIKKPSKRRKTA</sequence>
<organism evidence="1 2">
    <name type="scientific">Elizabethkingia miricola</name>
    <name type="common">Chryseobacterium miricola</name>
    <dbReference type="NCBI Taxonomy" id="172045"/>
    <lineage>
        <taxon>Bacteria</taxon>
        <taxon>Pseudomonadati</taxon>
        <taxon>Bacteroidota</taxon>
        <taxon>Flavobacteriia</taxon>
        <taxon>Flavobacteriales</taxon>
        <taxon>Weeksellaceae</taxon>
        <taxon>Elizabethkingia</taxon>
    </lineage>
</organism>
<proteinExistence type="predicted"/>
<comment type="caution">
    <text evidence="1">The sequence shown here is derived from an EMBL/GenBank/DDBJ whole genome shotgun (WGS) entry which is preliminary data.</text>
</comment>
<accession>A0ABD4DQS9</accession>
<dbReference type="AlphaFoldDB" id="A0ABD4DQS9"/>
<evidence type="ECO:0000313" key="1">
    <source>
        <dbReference type="EMBL" id="KUY20860.1"/>
    </source>
</evidence>
<evidence type="ECO:0000313" key="2">
    <source>
        <dbReference type="Proteomes" id="UP000064412"/>
    </source>
</evidence>
<dbReference type="EMBL" id="LNOI01000001">
    <property type="protein sequence ID" value="KUY20860.1"/>
    <property type="molecule type" value="Genomic_DNA"/>
</dbReference>
<reference evidence="1 2" key="1">
    <citation type="submission" date="2015-11" db="EMBL/GenBank/DDBJ databases">
        <authorList>
            <person name="Nicholson A.C."/>
            <person name="Humrighouse B.W."/>
            <person name="Graziano J."/>
            <person name="Lasker B."/>
            <person name="Whitney A.M."/>
            <person name="Mcquiston J.R."/>
        </authorList>
    </citation>
    <scope>NUCLEOTIDE SEQUENCE [LARGE SCALE GENOMIC DNA]</scope>
    <source>
        <strain evidence="1 2">G4071</strain>
    </source>
</reference>